<dbReference type="Gene3D" id="1.10.510.10">
    <property type="entry name" value="Transferase(Phosphotransferase) domain 1"/>
    <property type="match status" value="1"/>
</dbReference>
<keyword evidence="2" id="KW-1185">Reference proteome</keyword>
<dbReference type="PROSITE" id="PS51257">
    <property type="entry name" value="PROKAR_LIPOPROTEIN"/>
    <property type="match status" value="1"/>
</dbReference>
<dbReference type="EMBL" id="KN838787">
    <property type="protein sequence ID" value="KIJ94557.1"/>
    <property type="molecule type" value="Genomic_DNA"/>
</dbReference>
<dbReference type="HOGENOM" id="CLU_1768391_0_0_1"/>
<dbReference type="SUPFAM" id="SSF56112">
    <property type="entry name" value="Protein kinase-like (PK-like)"/>
    <property type="match status" value="1"/>
</dbReference>
<dbReference type="STRING" id="1095629.A0A0C9XEJ6"/>
<reference evidence="1 2" key="1">
    <citation type="submission" date="2014-04" db="EMBL/GenBank/DDBJ databases">
        <authorList>
            <consortium name="DOE Joint Genome Institute"/>
            <person name="Kuo A."/>
            <person name="Kohler A."/>
            <person name="Nagy L.G."/>
            <person name="Floudas D."/>
            <person name="Copeland A."/>
            <person name="Barry K.W."/>
            <person name="Cichocki N."/>
            <person name="Veneault-Fourrey C."/>
            <person name="LaButti K."/>
            <person name="Lindquist E.A."/>
            <person name="Lipzen A."/>
            <person name="Lundell T."/>
            <person name="Morin E."/>
            <person name="Murat C."/>
            <person name="Sun H."/>
            <person name="Tunlid A."/>
            <person name="Henrissat B."/>
            <person name="Grigoriev I.V."/>
            <person name="Hibbett D.S."/>
            <person name="Martin F."/>
            <person name="Nordberg H.P."/>
            <person name="Cantor M.N."/>
            <person name="Hua S.X."/>
        </authorList>
    </citation>
    <scope>NUCLEOTIDE SEQUENCE [LARGE SCALE GENOMIC DNA]</scope>
    <source>
        <strain evidence="1 2">LaAM-08-1</strain>
    </source>
</reference>
<dbReference type="Proteomes" id="UP000054477">
    <property type="component" value="Unassembled WGS sequence"/>
</dbReference>
<evidence type="ECO:0000313" key="1">
    <source>
        <dbReference type="EMBL" id="KIJ94557.1"/>
    </source>
</evidence>
<evidence type="ECO:0008006" key="3">
    <source>
        <dbReference type="Google" id="ProtNLM"/>
    </source>
</evidence>
<dbReference type="OrthoDB" id="5979581at2759"/>
<dbReference type="InterPro" id="IPR011009">
    <property type="entry name" value="Kinase-like_dom_sf"/>
</dbReference>
<accession>A0A0C9XEJ6</accession>
<proteinExistence type="predicted"/>
<organism evidence="1 2">
    <name type="scientific">Laccaria amethystina LaAM-08-1</name>
    <dbReference type="NCBI Taxonomy" id="1095629"/>
    <lineage>
        <taxon>Eukaryota</taxon>
        <taxon>Fungi</taxon>
        <taxon>Dikarya</taxon>
        <taxon>Basidiomycota</taxon>
        <taxon>Agaricomycotina</taxon>
        <taxon>Agaricomycetes</taxon>
        <taxon>Agaricomycetidae</taxon>
        <taxon>Agaricales</taxon>
        <taxon>Agaricineae</taxon>
        <taxon>Hydnangiaceae</taxon>
        <taxon>Laccaria</taxon>
    </lineage>
</organism>
<reference evidence="2" key="2">
    <citation type="submission" date="2015-01" db="EMBL/GenBank/DDBJ databases">
        <title>Evolutionary Origins and Diversification of the Mycorrhizal Mutualists.</title>
        <authorList>
            <consortium name="DOE Joint Genome Institute"/>
            <consortium name="Mycorrhizal Genomics Consortium"/>
            <person name="Kohler A."/>
            <person name="Kuo A."/>
            <person name="Nagy L.G."/>
            <person name="Floudas D."/>
            <person name="Copeland A."/>
            <person name="Barry K.W."/>
            <person name="Cichocki N."/>
            <person name="Veneault-Fourrey C."/>
            <person name="LaButti K."/>
            <person name="Lindquist E.A."/>
            <person name="Lipzen A."/>
            <person name="Lundell T."/>
            <person name="Morin E."/>
            <person name="Murat C."/>
            <person name="Riley R."/>
            <person name="Ohm R."/>
            <person name="Sun H."/>
            <person name="Tunlid A."/>
            <person name="Henrissat B."/>
            <person name="Grigoriev I.V."/>
            <person name="Hibbett D.S."/>
            <person name="Martin F."/>
        </authorList>
    </citation>
    <scope>NUCLEOTIDE SEQUENCE [LARGE SCALE GENOMIC DNA]</scope>
    <source>
        <strain evidence="2">LaAM-08-1</strain>
    </source>
</reference>
<evidence type="ECO:0000313" key="2">
    <source>
        <dbReference type="Proteomes" id="UP000054477"/>
    </source>
</evidence>
<dbReference type="AlphaFoldDB" id="A0A0C9XEJ6"/>
<name>A0A0C9XEJ6_9AGAR</name>
<sequence length="147" mass="16376">MILRQPWSTPVYIWSVGCSTFELLAHTALFHIYESPAATLADVLLRKMTEVIGPFPSQFLEKCKGREAYFDNQGSVLRLETFVPRSLELCLGNYGYNPDDEDIIATADSMRCLTIGKCVGAAEGRAASGCMTRTDEICYVVFYLCPL</sequence>
<protein>
    <recommendedName>
        <fullName evidence="3">Protein kinase domain-containing protein</fullName>
    </recommendedName>
</protein>
<gene>
    <name evidence="1" type="ORF">K443DRAFT_355004</name>
</gene>